<evidence type="ECO:0000256" key="5">
    <source>
        <dbReference type="ARBA" id="ARBA00023004"/>
    </source>
</evidence>
<keyword evidence="6" id="KW-0539">Nucleus</keyword>
<evidence type="ECO:0000313" key="7">
    <source>
        <dbReference type="EMBL" id="NDJ99666.1"/>
    </source>
</evidence>
<evidence type="ECO:0000256" key="1">
    <source>
        <dbReference type="ARBA" id="ARBA00001954"/>
    </source>
</evidence>
<evidence type="ECO:0000256" key="4">
    <source>
        <dbReference type="ARBA" id="ARBA00023002"/>
    </source>
</evidence>
<dbReference type="SUPFAM" id="SSF51197">
    <property type="entry name" value="Clavaminate synthase-like"/>
    <property type="match status" value="1"/>
</dbReference>
<keyword evidence="3" id="KW-0479">Metal-binding</keyword>
<comment type="cofactor">
    <cofactor evidence="1">
        <name>Fe(2+)</name>
        <dbReference type="ChEBI" id="CHEBI:29033"/>
    </cofactor>
</comment>
<reference evidence="7" key="1">
    <citation type="submission" date="2018-11" db="EMBL/GenBank/DDBJ databases">
        <title>Myxobolus squamalis genome and transcriptome.</title>
        <authorList>
            <person name="Yahalomi D."/>
            <person name="Atkinson S.D."/>
            <person name="Neuhof M."/>
            <person name="Chang E.S."/>
            <person name="Philippe H."/>
            <person name="Cartwright P."/>
            <person name="Bartholomew J.L."/>
            <person name="Huchon D."/>
        </authorList>
    </citation>
    <scope>NUCLEOTIDE SEQUENCE</scope>
    <source>
        <strain evidence="7">71B08</strain>
        <tissue evidence="7">Whole</tissue>
    </source>
</reference>
<accession>A0A6B2GAZ7</accession>
<evidence type="ECO:0000256" key="6">
    <source>
        <dbReference type="ARBA" id="ARBA00023242"/>
    </source>
</evidence>
<evidence type="ECO:0000256" key="3">
    <source>
        <dbReference type="ARBA" id="ARBA00022723"/>
    </source>
</evidence>
<protein>
    <submittedName>
        <fullName evidence="7">Lysine-specific demethylase 8 (Trinotate prediction)</fullName>
    </submittedName>
</protein>
<dbReference type="PANTHER" id="PTHR12461">
    <property type="entry name" value="HYPOXIA-INDUCIBLE FACTOR 1 ALPHA INHIBITOR-RELATED"/>
    <property type="match status" value="1"/>
</dbReference>
<dbReference type="PANTHER" id="PTHR12461:SF106">
    <property type="entry name" value="BIFUNCTIONAL PEPTIDASE AND ARGINYL-HYDROXYLASE JMJD5"/>
    <property type="match status" value="1"/>
</dbReference>
<sequence length="278" mass="32588">MASDFQNPSFAVTLSKFFEDNNSIGLPRPNLFLEHLFTQLIKNFNSRNIKETSKYAKFLKIYTWEKIYAKNYSEVRTEWFQIYSLVLFVEGFVLFDQEKDWKTSLNILDKALLVGAPIYDKLVHRFVAHVKSCYSNEIRSLFTRFSDIQIKSTPISLPVSTKYGIKIPKMRISLFTFMNDFYKKSPVVLLDGMNTWPAMTHRRWSLSYLSRIAAGRTVPIEIGSKYTDNNWHQKLMGIEEFVDNIAKNTGDLVYLAQHNLFTQIPELKEDIMFRNIQL</sequence>
<evidence type="ECO:0000256" key="2">
    <source>
        <dbReference type="ARBA" id="ARBA00004123"/>
    </source>
</evidence>
<dbReference type="Gene3D" id="2.60.120.650">
    <property type="entry name" value="Cupin"/>
    <property type="match status" value="1"/>
</dbReference>
<keyword evidence="5" id="KW-0408">Iron</keyword>
<dbReference type="GO" id="GO:0051864">
    <property type="term" value="F:histone H3K36 demethylase activity"/>
    <property type="evidence" value="ECO:0007669"/>
    <property type="project" value="TreeGrafter"/>
</dbReference>
<dbReference type="GO" id="GO:0008168">
    <property type="term" value="F:methyltransferase activity"/>
    <property type="evidence" value="ECO:0007669"/>
    <property type="project" value="UniProtKB-KW"/>
</dbReference>
<dbReference type="GO" id="GO:0046872">
    <property type="term" value="F:metal ion binding"/>
    <property type="evidence" value="ECO:0007669"/>
    <property type="project" value="UniProtKB-KW"/>
</dbReference>
<keyword evidence="7" id="KW-0489">Methyltransferase</keyword>
<comment type="subcellular location">
    <subcellularLocation>
        <location evidence="2">Nucleus</location>
    </subcellularLocation>
</comment>
<dbReference type="GO" id="GO:0032259">
    <property type="term" value="P:methylation"/>
    <property type="evidence" value="ECO:0007669"/>
    <property type="project" value="UniProtKB-KW"/>
</dbReference>
<dbReference type="AlphaFoldDB" id="A0A6B2GAZ7"/>
<organism evidence="7">
    <name type="scientific">Myxobolus squamalis</name>
    <name type="common">Myxosporean</name>
    <dbReference type="NCBI Taxonomy" id="59785"/>
    <lineage>
        <taxon>Eukaryota</taxon>
        <taxon>Metazoa</taxon>
        <taxon>Cnidaria</taxon>
        <taxon>Myxozoa</taxon>
        <taxon>Myxosporea</taxon>
        <taxon>Bivalvulida</taxon>
        <taxon>Platysporina</taxon>
        <taxon>Myxobolidae</taxon>
        <taxon>Myxobolus</taxon>
    </lineage>
</organism>
<keyword evidence="4" id="KW-0560">Oxidoreductase</keyword>
<dbReference type="EMBL" id="GHBR01011168">
    <property type="protein sequence ID" value="NDJ99666.1"/>
    <property type="molecule type" value="Transcribed_RNA"/>
</dbReference>
<keyword evidence="7" id="KW-0808">Transferase</keyword>
<name>A0A6B2GAZ7_MYXSQ</name>
<dbReference type="GO" id="GO:0005634">
    <property type="term" value="C:nucleus"/>
    <property type="evidence" value="ECO:0007669"/>
    <property type="project" value="UniProtKB-SubCell"/>
</dbReference>
<proteinExistence type="predicted"/>